<dbReference type="AlphaFoldDB" id="A0A439DAU0"/>
<feature type="compositionally biased region" description="Basic and acidic residues" evidence="1">
    <location>
        <begin position="535"/>
        <end position="551"/>
    </location>
</feature>
<dbReference type="Proteomes" id="UP000286045">
    <property type="component" value="Unassembled WGS sequence"/>
</dbReference>
<feature type="compositionally biased region" description="Basic and acidic residues" evidence="1">
    <location>
        <begin position="808"/>
        <end position="843"/>
    </location>
</feature>
<dbReference type="InterPro" id="IPR011993">
    <property type="entry name" value="PH-like_dom_sf"/>
</dbReference>
<dbReference type="SUPFAM" id="SSF54236">
    <property type="entry name" value="Ubiquitin-like"/>
    <property type="match status" value="1"/>
</dbReference>
<dbReference type="InterPro" id="IPR029071">
    <property type="entry name" value="Ubiquitin-like_domsf"/>
</dbReference>
<feature type="region of interest" description="Disordered" evidence="1">
    <location>
        <begin position="598"/>
        <end position="723"/>
    </location>
</feature>
<evidence type="ECO:0000313" key="4">
    <source>
        <dbReference type="Proteomes" id="UP000286045"/>
    </source>
</evidence>
<organism evidence="3 4">
    <name type="scientific">Xylaria grammica</name>
    <dbReference type="NCBI Taxonomy" id="363999"/>
    <lineage>
        <taxon>Eukaryota</taxon>
        <taxon>Fungi</taxon>
        <taxon>Dikarya</taxon>
        <taxon>Ascomycota</taxon>
        <taxon>Pezizomycotina</taxon>
        <taxon>Sordariomycetes</taxon>
        <taxon>Xylariomycetidae</taxon>
        <taxon>Xylariales</taxon>
        <taxon>Xylariaceae</taxon>
        <taxon>Xylaria</taxon>
    </lineage>
</organism>
<dbReference type="SUPFAM" id="SSF50729">
    <property type="entry name" value="PH domain-like"/>
    <property type="match status" value="1"/>
</dbReference>
<sequence>MSRYRRRAVSVTAGGADNHTAQTMNSAPNDTPPVPDIPPLLKTAGPPTTTADHTELILESSARRQLRHATQRRAIGHTIDDRDHQSNIIHDGTSRDQIAVASRSIQRESSEQRDASWEAERDRLLEEQKMKDLQRLEEELENSQRARSHSQKFRSPVIDKFKFLSRGSKGSKDNVLPASPTTSASKSNTRRSGQDPVRGPPTHIEPGGKGIVPQKDAPTSAINAGDRSVAIRCRHQTVNLPVTPDTTTVDIITQTSIEMGNDPEIGPKRCLVIEQYSTLGLERRLRYYERIRDVMNSWDGDEQNRLAVALSDPNDSHEDLDVGAVADREDAPSGYQLHMYHSNRPGKWNKRWVMLLESGQIVCAKKPNAKTTDKDTASLCHLSDYDIYTPTESQMRRHIKPPKRFCFAIKSQHKTTLFLNTENYVQYFSTDDLQIAQAPRNQTSSVIRAEEQTPIQSPLVKPAVKRSDNTTAGDGYRQRISMDGSPSAIGQPEPLLDMKRFDKRLSHSGKDPLSPETDPSKQKMGQSISRRLSKRERPDYKPPQTSKRESGDGFTGGLLGEEYDSRKQVLADLERKKRPQDLDPAFTEGPSLLNRQQDAELSTGQPDSPSWFPSALEHSAKQHAISRTTAAQPTISTGTASGRHYSLNAATQRPTGLVPSASRPPTQHRSQNPYPQTHMQPTTLSHSDRRVPPKPLVDLTPTIQEPPQWSKEKKGHGVKPPDDIGLLIDYISISNGTDGRSNSHLEPPPRTVPRRPATSGSVGRTRSMSSASPGTRLLYDAPPVPLLPSRVGLENDGGGRRLANAPDSRIDRRETVRHKDKEQERARLREHEREQRDREYREREAAYNAVPGRTGTLKVV</sequence>
<feature type="compositionally biased region" description="Polar residues" evidence="1">
    <location>
        <begin position="598"/>
        <end position="608"/>
    </location>
</feature>
<evidence type="ECO:0000259" key="2">
    <source>
        <dbReference type="Pfam" id="PF00169"/>
    </source>
</evidence>
<feature type="compositionally biased region" description="Polar residues" evidence="1">
    <location>
        <begin position="735"/>
        <end position="744"/>
    </location>
</feature>
<dbReference type="InterPro" id="IPR001849">
    <property type="entry name" value="PH_domain"/>
</dbReference>
<feature type="compositionally biased region" description="Polar residues" evidence="1">
    <location>
        <begin position="663"/>
        <end position="685"/>
    </location>
</feature>
<dbReference type="STRING" id="363999.A0A439DAU0"/>
<dbReference type="Pfam" id="PF00169">
    <property type="entry name" value="PH"/>
    <property type="match status" value="1"/>
</dbReference>
<keyword evidence="4" id="KW-1185">Reference proteome</keyword>
<feature type="region of interest" description="Disordered" evidence="1">
    <location>
        <begin position="102"/>
        <end position="121"/>
    </location>
</feature>
<feature type="region of interest" description="Disordered" evidence="1">
    <location>
        <begin position="505"/>
        <end position="561"/>
    </location>
</feature>
<feature type="region of interest" description="Disordered" evidence="1">
    <location>
        <begin position="447"/>
        <end position="493"/>
    </location>
</feature>
<feature type="domain" description="PH" evidence="2">
    <location>
        <begin position="334"/>
        <end position="423"/>
    </location>
</feature>
<dbReference type="Gene3D" id="3.10.20.90">
    <property type="entry name" value="Phosphatidylinositol 3-kinase Catalytic Subunit, Chain A, domain 1"/>
    <property type="match status" value="1"/>
</dbReference>
<name>A0A439DAU0_9PEZI</name>
<feature type="region of interest" description="Disordered" evidence="1">
    <location>
        <begin position="1"/>
        <end position="36"/>
    </location>
</feature>
<accession>A0A439DAU0</accession>
<feature type="compositionally biased region" description="Polar residues" evidence="1">
    <location>
        <begin position="625"/>
        <end position="640"/>
    </location>
</feature>
<dbReference type="PANTHER" id="PTHR38700">
    <property type="entry name" value="YALI0E22418P"/>
    <property type="match status" value="1"/>
</dbReference>
<gene>
    <name evidence="3" type="ORF">EKO27_g3614</name>
</gene>
<feature type="region of interest" description="Disordered" evidence="1">
    <location>
        <begin position="164"/>
        <end position="222"/>
    </location>
</feature>
<comment type="caution">
    <text evidence="3">The sequence shown here is derived from an EMBL/GenBank/DDBJ whole genome shotgun (WGS) entry which is preliminary data.</text>
</comment>
<reference evidence="3 4" key="1">
    <citation type="submission" date="2018-12" db="EMBL/GenBank/DDBJ databases">
        <title>Draft genome sequence of Xylaria grammica IHI A82.</title>
        <authorList>
            <person name="Buettner E."/>
            <person name="Kellner H."/>
        </authorList>
    </citation>
    <scope>NUCLEOTIDE SEQUENCE [LARGE SCALE GENOMIC DNA]</scope>
    <source>
        <strain evidence="3 4">IHI A82</strain>
    </source>
</reference>
<feature type="region of interest" description="Disordered" evidence="1">
    <location>
        <begin position="735"/>
        <end position="843"/>
    </location>
</feature>
<evidence type="ECO:0000313" key="3">
    <source>
        <dbReference type="EMBL" id="RWA11486.1"/>
    </source>
</evidence>
<feature type="region of interest" description="Disordered" evidence="1">
    <location>
        <begin position="68"/>
        <end position="95"/>
    </location>
</feature>
<dbReference type="Gene3D" id="2.30.29.30">
    <property type="entry name" value="Pleckstrin-homology domain (PH domain)/Phosphotyrosine-binding domain (PTB)"/>
    <property type="match status" value="1"/>
</dbReference>
<evidence type="ECO:0000256" key="1">
    <source>
        <dbReference type="SAM" id="MobiDB-lite"/>
    </source>
</evidence>
<feature type="compositionally biased region" description="Polar residues" evidence="1">
    <location>
        <begin position="179"/>
        <end position="191"/>
    </location>
</feature>
<dbReference type="EMBL" id="RYZI01000078">
    <property type="protein sequence ID" value="RWA11486.1"/>
    <property type="molecule type" value="Genomic_DNA"/>
</dbReference>
<dbReference type="PANTHER" id="PTHR38700:SF1">
    <property type="entry name" value="PH DOMAIN-CONTAINING PROTEIN"/>
    <property type="match status" value="1"/>
</dbReference>
<protein>
    <recommendedName>
        <fullName evidence="2">PH domain-containing protein</fullName>
    </recommendedName>
</protein>
<feature type="compositionally biased region" description="Polar residues" evidence="1">
    <location>
        <begin position="758"/>
        <end position="773"/>
    </location>
</feature>
<proteinExistence type="predicted"/>
<feature type="compositionally biased region" description="Basic and acidic residues" evidence="1">
    <location>
        <begin position="105"/>
        <end position="121"/>
    </location>
</feature>